<gene>
    <name evidence="1" type="ORF">J2Z53_002545</name>
</gene>
<organism evidence="1 2">
    <name type="scientific">Clostridium moniliforme</name>
    <dbReference type="NCBI Taxonomy" id="39489"/>
    <lineage>
        <taxon>Bacteria</taxon>
        <taxon>Bacillati</taxon>
        <taxon>Bacillota</taxon>
        <taxon>Clostridia</taxon>
        <taxon>Eubacteriales</taxon>
        <taxon>Clostridiaceae</taxon>
        <taxon>Clostridium</taxon>
    </lineage>
</organism>
<name>A0ABS4F3U7_9CLOT</name>
<dbReference type="EMBL" id="JAGGJZ010000018">
    <property type="protein sequence ID" value="MBP1890894.1"/>
    <property type="molecule type" value="Genomic_DNA"/>
</dbReference>
<reference evidence="1 2" key="1">
    <citation type="submission" date="2021-03" db="EMBL/GenBank/DDBJ databases">
        <title>Genomic Encyclopedia of Type Strains, Phase IV (KMG-IV): sequencing the most valuable type-strain genomes for metagenomic binning, comparative biology and taxonomic classification.</title>
        <authorList>
            <person name="Goeker M."/>
        </authorList>
    </citation>
    <scope>NUCLEOTIDE SEQUENCE [LARGE SCALE GENOMIC DNA]</scope>
    <source>
        <strain evidence="1 2">DSM 3984</strain>
    </source>
</reference>
<dbReference type="RefSeq" id="WP_209797807.1">
    <property type="nucleotide sequence ID" value="NZ_JAGGJZ010000018.1"/>
</dbReference>
<evidence type="ECO:0000313" key="1">
    <source>
        <dbReference type="EMBL" id="MBP1890894.1"/>
    </source>
</evidence>
<sequence>MYGGFGQVIEKLLISKREICNEFENSIKIKVPPMGTVIFKMRKKEEI</sequence>
<protein>
    <submittedName>
        <fullName evidence="1">Uncharacterized protein</fullName>
    </submittedName>
</protein>
<comment type="caution">
    <text evidence="1">The sequence shown here is derived from an EMBL/GenBank/DDBJ whole genome shotgun (WGS) entry which is preliminary data.</text>
</comment>
<keyword evidence="2" id="KW-1185">Reference proteome</keyword>
<dbReference type="Proteomes" id="UP000783390">
    <property type="component" value="Unassembled WGS sequence"/>
</dbReference>
<proteinExistence type="predicted"/>
<accession>A0ABS4F3U7</accession>
<evidence type="ECO:0000313" key="2">
    <source>
        <dbReference type="Proteomes" id="UP000783390"/>
    </source>
</evidence>